<gene>
    <name evidence="1" type="ORF">J2S42_007931</name>
</gene>
<comment type="caution">
    <text evidence="1">The sequence shown here is derived from an EMBL/GenBank/DDBJ whole genome shotgun (WGS) entry which is preliminary data.</text>
</comment>
<protein>
    <submittedName>
        <fullName evidence="1">Uncharacterized protein</fullName>
    </submittedName>
</protein>
<proteinExistence type="predicted"/>
<dbReference type="AlphaFoldDB" id="A0AAE3W8K6"/>
<reference evidence="1 2" key="1">
    <citation type="submission" date="2023-07" db="EMBL/GenBank/DDBJ databases">
        <title>Sequencing the genomes of 1000 actinobacteria strains.</title>
        <authorList>
            <person name="Klenk H.-P."/>
        </authorList>
    </citation>
    <scope>NUCLEOTIDE SEQUENCE [LARGE SCALE GENOMIC DNA]</scope>
    <source>
        <strain evidence="1 2">DSM 44709</strain>
    </source>
</reference>
<dbReference type="EMBL" id="JAUSUZ010000001">
    <property type="protein sequence ID" value="MDQ0371262.1"/>
    <property type="molecule type" value="Genomic_DNA"/>
</dbReference>
<evidence type="ECO:0000313" key="2">
    <source>
        <dbReference type="Proteomes" id="UP001240236"/>
    </source>
</evidence>
<name>A0AAE3W8K6_9ACTN</name>
<keyword evidence="2" id="KW-1185">Reference proteome</keyword>
<organism evidence="1 2">
    <name type="scientific">Catenuloplanes indicus</name>
    <dbReference type="NCBI Taxonomy" id="137267"/>
    <lineage>
        <taxon>Bacteria</taxon>
        <taxon>Bacillati</taxon>
        <taxon>Actinomycetota</taxon>
        <taxon>Actinomycetes</taxon>
        <taxon>Micromonosporales</taxon>
        <taxon>Micromonosporaceae</taxon>
        <taxon>Catenuloplanes</taxon>
    </lineage>
</organism>
<evidence type="ECO:0000313" key="1">
    <source>
        <dbReference type="EMBL" id="MDQ0371262.1"/>
    </source>
</evidence>
<sequence>MIRTRRVYAYASWRRTRDHDAYVRASAVCAASSARW</sequence>
<accession>A0AAE3W8K6</accession>
<dbReference type="Proteomes" id="UP001240236">
    <property type="component" value="Unassembled WGS sequence"/>
</dbReference>